<protein>
    <submittedName>
        <fullName evidence="2">Uncharacterized protein</fullName>
    </submittedName>
</protein>
<accession>D6RLG0</accession>
<dbReference type="HOGENOM" id="CLU_2687745_0_0_1"/>
<feature type="region of interest" description="Disordered" evidence="1">
    <location>
        <begin position="52"/>
        <end position="74"/>
    </location>
</feature>
<gene>
    <name evidence="2" type="ORF">CC1G_14278</name>
</gene>
<sequence>MINIPTSLRRVGKKEEATGAPPDAIPGAFRLAPPSLQHQAGRTVTISGNQRSRLGMRKASGTNCSRRFDTTGPM</sequence>
<keyword evidence="3" id="KW-1185">Reference proteome</keyword>
<dbReference type="Proteomes" id="UP000001861">
    <property type="component" value="Unassembled WGS sequence"/>
</dbReference>
<dbReference type="EMBL" id="AACS02000003">
    <property type="protein sequence ID" value="EFI28254.1"/>
    <property type="molecule type" value="Genomic_DNA"/>
</dbReference>
<proteinExistence type="predicted"/>
<organism evidence="2 3">
    <name type="scientific">Coprinopsis cinerea (strain Okayama-7 / 130 / ATCC MYA-4618 / FGSC 9003)</name>
    <name type="common">Inky cap fungus</name>
    <name type="synonym">Hormographiella aspergillata</name>
    <dbReference type="NCBI Taxonomy" id="240176"/>
    <lineage>
        <taxon>Eukaryota</taxon>
        <taxon>Fungi</taxon>
        <taxon>Dikarya</taxon>
        <taxon>Basidiomycota</taxon>
        <taxon>Agaricomycotina</taxon>
        <taxon>Agaricomycetes</taxon>
        <taxon>Agaricomycetidae</taxon>
        <taxon>Agaricales</taxon>
        <taxon>Agaricineae</taxon>
        <taxon>Psathyrellaceae</taxon>
        <taxon>Coprinopsis</taxon>
    </lineage>
</organism>
<dbReference type="GeneID" id="9378303"/>
<reference evidence="2 3" key="1">
    <citation type="journal article" date="2010" name="Proc. Natl. Acad. Sci. U.S.A.">
        <title>Insights into evolution of multicellular fungi from the assembled chromosomes of the mushroom Coprinopsis cinerea (Coprinus cinereus).</title>
        <authorList>
            <person name="Stajich J.E."/>
            <person name="Wilke S.K."/>
            <person name="Ahren D."/>
            <person name="Au C.H."/>
            <person name="Birren B.W."/>
            <person name="Borodovsky M."/>
            <person name="Burns C."/>
            <person name="Canback B."/>
            <person name="Casselton L.A."/>
            <person name="Cheng C.K."/>
            <person name="Deng J."/>
            <person name="Dietrich F.S."/>
            <person name="Fargo D.C."/>
            <person name="Farman M.L."/>
            <person name="Gathman A.C."/>
            <person name="Goldberg J."/>
            <person name="Guigo R."/>
            <person name="Hoegger P.J."/>
            <person name="Hooker J.B."/>
            <person name="Huggins A."/>
            <person name="James T.Y."/>
            <person name="Kamada T."/>
            <person name="Kilaru S."/>
            <person name="Kodira C."/>
            <person name="Kues U."/>
            <person name="Kupfer D."/>
            <person name="Kwan H.S."/>
            <person name="Lomsadze A."/>
            <person name="Li W."/>
            <person name="Lilly W.W."/>
            <person name="Ma L.J."/>
            <person name="Mackey A.J."/>
            <person name="Manning G."/>
            <person name="Martin F."/>
            <person name="Muraguchi H."/>
            <person name="Natvig D.O."/>
            <person name="Palmerini H."/>
            <person name="Ramesh M.A."/>
            <person name="Rehmeyer C.J."/>
            <person name="Roe B.A."/>
            <person name="Shenoy N."/>
            <person name="Stanke M."/>
            <person name="Ter-Hovhannisyan V."/>
            <person name="Tunlid A."/>
            <person name="Velagapudi R."/>
            <person name="Vision T.J."/>
            <person name="Zeng Q."/>
            <person name="Zolan M.E."/>
            <person name="Pukkila P.J."/>
        </authorList>
    </citation>
    <scope>NUCLEOTIDE SEQUENCE [LARGE SCALE GENOMIC DNA]</scope>
    <source>
        <strain evidence="3">Okayama-7 / 130 / ATCC MYA-4618 / FGSC 9003</strain>
    </source>
</reference>
<dbReference type="KEGG" id="cci:CC1G_14278"/>
<dbReference type="VEuPathDB" id="FungiDB:CC1G_14278"/>
<dbReference type="AlphaFoldDB" id="D6RLG0"/>
<dbReference type="RefSeq" id="XP_002911748.1">
    <property type="nucleotide sequence ID" value="XM_002911702.1"/>
</dbReference>
<evidence type="ECO:0000313" key="2">
    <source>
        <dbReference type="EMBL" id="EFI28254.1"/>
    </source>
</evidence>
<feature type="region of interest" description="Disordered" evidence="1">
    <location>
        <begin position="1"/>
        <end position="24"/>
    </location>
</feature>
<name>D6RLG0_COPC7</name>
<evidence type="ECO:0000256" key="1">
    <source>
        <dbReference type="SAM" id="MobiDB-lite"/>
    </source>
</evidence>
<evidence type="ECO:0000313" key="3">
    <source>
        <dbReference type="Proteomes" id="UP000001861"/>
    </source>
</evidence>
<dbReference type="InParanoid" id="D6RLG0"/>
<comment type="caution">
    <text evidence="2">The sequence shown here is derived from an EMBL/GenBank/DDBJ whole genome shotgun (WGS) entry which is preliminary data.</text>
</comment>